<evidence type="ECO:0000313" key="1">
    <source>
        <dbReference type="EMBL" id="MCO8272686.1"/>
    </source>
</evidence>
<accession>A0ABT1DPB2</accession>
<reference evidence="1 2" key="1">
    <citation type="submission" date="2022-06" db="EMBL/GenBank/DDBJ databases">
        <title>New Species of the Genus Actinoplanes, ActinopZanes ferrugineus.</title>
        <authorList>
            <person name="Ding P."/>
        </authorList>
    </citation>
    <scope>NUCLEOTIDE SEQUENCE [LARGE SCALE GENOMIC DNA]</scope>
    <source>
        <strain evidence="1 2">TRM88003</strain>
    </source>
</reference>
<dbReference type="RefSeq" id="WP_253238781.1">
    <property type="nucleotide sequence ID" value="NZ_JAMYJR010000020.1"/>
</dbReference>
<keyword evidence="2" id="KW-1185">Reference proteome</keyword>
<name>A0ABT1DPB2_9ACTN</name>
<dbReference type="Proteomes" id="UP001523369">
    <property type="component" value="Unassembled WGS sequence"/>
</dbReference>
<evidence type="ECO:0000313" key="2">
    <source>
        <dbReference type="Proteomes" id="UP001523369"/>
    </source>
</evidence>
<comment type="caution">
    <text evidence="1">The sequence shown here is derived from an EMBL/GenBank/DDBJ whole genome shotgun (WGS) entry which is preliminary data.</text>
</comment>
<dbReference type="EMBL" id="JAMYJR010000020">
    <property type="protein sequence ID" value="MCO8272686.1"/>
    <property type="molecule type" value="Genomic_DNA"/>
</dbReference>
<gene>
    <name evidence="1" type="ORF">M1L60_19005</name>
</gene>
<sequence length="67" mass="7851">MRRDELIKALEAQPHDTDVQVDISDFLLDVVRISYNDERAAIVLGIAEEDLEDVIFHLAQRPWRHPR</sequence>
<organism evidence="1 2">
    <name type="scientific">Paractinoplanes aksuensis</name>
    <dbReference type="NCBI Taxonomy" id="2939490"/>
    <lineage>
        <taxon>Bacteria</taxon>
        <taxon>Bacillati</taxon>
        <taxon>Actinomycetota</taxon>
        <taxon>Actinomycetes</taxon>
        <taxon>Micromonosporales</taxon>
        <taxon>Micromonosporaceae</taxon>
        <taxon>Paractinoplanes</taxon>
    </lineage>
</organism>
<proteinExistence type="predicted"/>
<protein>
    <submittedName>
        <fullName evidence="1">Uncharacterized protein</fullName>
    </submittedName>
</protein>